<dbReference type="STRING" id="37003.ENSKMAP00000017435"/>
<evidence type="ECO:0000313" key="2">
    <source>
        <dbReference type="Ensembl" id="ENSKMAP00000017435.1"/>
    </source>
</evidence>
<sequence length="151" mass="16820">MMSAFSVLFAIVLFSELNGHTVTVAVLSTNAEDVVTDQDGLDSVLGDETMAEPVLVPTMYRRSVTLDNNMKEDRSPKVIIISDTRLRGHGVRGLNPAFPRSYPLISERSLSHAPEEFTLNTEKKDKDLDSKLLRCMIGRVYRPCSFSDPLC</sequence>
<dbReference type="AlphaFoldDB" id="A0A3Q3AMB7"/>
<evidence type="ECO:0000313" key="3">
    <source>
        <dbReference type="Proteomes" id="UP000264800"/>
    </source>
</evidence>
<dbReference type="OMA" id="ILRCMIG"/>
<organism evidence="2 3">
    <name type="scientific">Kryptolebias marmoratus</name>
    <name type="common">Mangrove killifish</name>
    <name type="synonym">Rivulus marmoratus</name>
    <dbReference type="NCBI Taxonomy" id="37003"/>
    <lineage>
        <taxon>Eukaryota</taxon>
        <taxon>Metazoa</taxon>
        <taxon>Chordata</taxon>
        <taxon>Craniata</taxon>
        <taxon>Vertebrata</taxon>
        <taxon>Euteleostomi</taxon>
        <taxon>Actinopterygii</taxon>
        <taxon>Neopterygii</taxon>
        <taxon>Teleostei</taxon>
        <taxon>Neoteleostei</taxon>
        <taxon>Acanthomorphata</taxon>
        <taxon>Ovalentaria</taxon>
        <taxon>Atherinomorphae</taxon>
        <taxon>Cyprinodontiformes</taxon>
        <taxon>Rivulidae</taxon>
        <taxon>Kryptolebias</taxon>
    </lineage>
</organism>
<evidence type="ECO:0000256" key="1">
    <source>
        <dbReference type="SAM" id="SignalP"/>
    </source>
</evidence>
<keyword evidence="1" id="KW-0732">Signal</keyword>
<name>A0A3Q3AMB7_KRYMA</name>
<feature type="signal peptide" evidence="1">
    <location>
        <begin position="1"/>
        <end position="19"/>
    </location>
</feature>
<dbReference type="GO" id="GO:0007268">
    <property type="term" value="P:chemical synaptic transmission"/>
    <property type="evidence" value="ECO:0007669"/>
    <property type="project" value="InterPro"/>
</dbReference>
<dbReference type="GO" id="GO:0031777">
    <property type="term" value="F:type 1 melanin-concentrating hormone receptor binding"/>
    <property type="evidence" value="ECO:0007669"/>
    <property type="project" value="TreeGrafter"/>
</dbReference>
<reference evidence="2" key="2">
    <citation type="submission" date="2025-09" db="UniProtKB">
        <authorList>
            <consortium name="Ensembl"/>
        </authorList>
    </citation>
    <scope>IDENTIFICATION</scope>
</reference>
<dbReference type="PANTHER" id="PTHR12091:SF2">
    <property type="entry name" value="PRO-MCH PRECURSOR"/>
    <property type="match status" value="1"/>
</dbReference>
<reference evidence="2" key="1">
    <citation type="submission" date="2025-08" db="UniProtKB">
        <authorList>
            <consortium name="Ensembl"/>
        </authorList>
    </citation>
    <scope>IDENTIFICATION</scope>
</reference>
<dbReference type="GeneTree" id="ENSGT00940000168896"/>
<protein>
    <submittedName>
        <fullName evidence="2">Pro-MCH 2-like</fullName>
    </submittedName>
</protein>
<feature type="chain" id="PRO_5018615150" evidence="1">
    <location>
        <begin position="20"/>
        <end position="151"/>
    </location>
</feature>
<accession>A0A3Q3AMB7</accession>
<proteinExistence type="predicted"/>
<keyword evidence="3" id="KW-1185">Reference proteome</keyword>
<dbReference type="Ensembl" id="ENSKMAT00000017674.1">
    <property type="protein sequence ID" value="ENSKMAP00000017435.1"/>
    <property type="gene ID" value="ENSKMAG00000012992.1"/>
</dbReference>
<dbReference type="PANTHER" id="PTHR12091">
    <property type="entry name" value="MELANIN-CONCENTRATING HORMONE"/>
    <property type="match status" value="1"/>
</dbReference>
<dbReference type="InterPro" id="IPR005456">
    <property type="entry name" value="Prepro-melanin_conc_hormone"/>
</dbReference>
<dbReference type="GO" id="GO:0045202">
    <property type="term" value="C:synapse"/>
    <property type="evidence" value="ECO:0007669"/>
    <property type="project" value="GOC"/>
</dbReference>
<dbReference type="GO" id="GO:0030354">
    <property type="term" value="F:melanin-concentrating hormone activity"/>
    <property type="evidence" value="ECO:0007669"/>
    <property type="project" value="InterPro"/>
</dbReference>
<dbReference type="Proteomes" id="UP000264800">
    <property type="component" value="Unplaced"/>
</dbReference>